<evidence type="ECO:0000313" key="1">
    <source>
        <dbReference type="EMBL" id="KAL0406427.1"/>
    </source>
</evidence>
<sequence>MSYLLCDFRIPVQQLVPFSCDNKAAVQITANPVFTKRLDIYCHLVRDQFKSGFIAPSHIYGPDQPANLFTKALFCARLHSFIVQVGLRFPNSILRRG</sequence>
<gene>
    <name evidence="1" type="ORF">Slati_3956600</name>
</gene>
<dbReference type="AlphaFoldDB" id="A0AAW2TNW6"/>
<dbReference type="EMBL" id="JACGWN010000014">
    <property type="protein sequence ID" value="KAL0406427.1"/>
    <property type="molecule type" value="Genomic_DNA"/>
</dbReference>
<dbReference type="CDD" id="cd09272">
    <property type="entry name" value="RNase_HI_RT_Ty1"/>
    <property type="match status" value="1"/>
</dbReference>
<proteinExistence type="predicted"/>
<protein>
    <submittedName>
        <fullName evidence="1">Uncharacterized protein</fullName>
    </submittedName>
</protein>
<comment type="caution">
    <text evidence="1">The sequence shown here is derived from an EMBL/GenBank/DDBJ whole genome shotgun (WGS) entry which is preliminary data.</text>
</comment>
<organism evidence="1">
    <name type="scientific">Sesamum latifolium</name>
    <dbReference type="NCBI Taxonomy" id="2727402"/>
    <lineage>
        <taxon>Eukaryota</taxon>
        <taxon>Viridiplantae</taxon>
        <taxon>Streptophyta</taxon>
        <taxon>Embryophyta</taxon>
        <taxon>Tracheophyta</taxon>
        <taxon>Spermatophyta</taxon>
        <taxon>Magnoliopsida</taxon>
        <taxon>eudicotyledons</taxon>
        <taxon>Gunneridae</taxon>
        <taxon>Pentapetalae</taxon>
        <taxon>asterids</taxon>
        <taxon>lamiids</taxon>
        <taxon>Lamiales</taxon>
        <taxon>Pedaliaceae</taxon>
        <taxon>Sesamum</taxon>
    </lineage>
</organism>
<accession>A0AAW2TNW6</accession>
<reference evidence="1" key="1">
    <citation type="submission" date="2020-06" db="EMBL/GenBank/DDBJ databases">
        <authorList>
            <person name="Li T."/>
            <person name="Hu X."/>
            <person name="Zhang T."/>
            <person name="Song X."/>
            <person name="Zhang H."/>
            <person name="Dai N."/>
            <person name="Sheng W."/>
            <person name="Hou X."/>
            <person name="Wei L."/>
        </authorList>
    </citation>
    <scope>NUCLEOTIDE SEQUENCE</scope>
    <source>
        <strain evidence="1">KEN1</strain>
        <tissue evidence="1">Leaf</tissue>
    </source>
</reference>
<name>A0AAW2TNW6_9LAMI</name>
<reference evidence="1" key="2">
    <citation type="journal article" date="2024" name="Plant">
        <title>Genomic evolution and insights into agronomic trait innovations of Sesamum species.</title>
        <authorList>
            <person name="Miao H."/>
            <person name="Wang L."/>
            <person name="Qu L."/>
            <person name="Liu H."/>
            <person name="Sun Y."/>
            <person name="Le M."/>
            <person name="Wang Q."/>
            <person name="Wei S."/>
            <person name="Zheng Y."/>
            <person name="Lin W."/>
            <person name="Duan Y."/>
            <person name="Cao H."/>
            <person name="Xiong S."/>
            <person name="Wang X."/>
            <person name="Wei L."/>
            <person name="Li C."/>
            <person name="Ma Q."/>
            <person name="Ju M."/>
            <person name="Zhao R."/>
            <person name="Li G."/>
            <person name="Mu C."/>
            <person name="Tian Q."/>
            <person name="Mei H."/>
            <person name="Zhang T."/>
            <person name="Gao T."/>
            <person name="Zhang H."/>
        </authorList>
    </citation>
    <scope>NUCLEOTIDE SEQUENCE</scope>
    <source>
        <strain evidence="1">KEN1</strain>
    </source>
</reference>